<organism evidence="5 6">
    <name type="scientific">Marivita hallyeonensis</name>
    <dbReference type="NCBI Taxonomy" id="996342"/>
    <lineage>
        <taxon>Bacteria</taxon>
        <taxon>Pseudomonadati</taxon>
        <taxon>Pseudomonadota</taxon>
        <taxon>Alphaproteobacteria</taxon>
        <taxon>Rhodobacterales</taxon>
        <taxon>Roseobacteraceae</taxon>
        <taxon>Marivita</taxon>
    </lineage>
</organism>
<dbReference type="PRINTS" id="PR00035">
    <property type="entry name" value="HTHGNTR"/>
</dbReference>
<evidence type="ECO:0000313" key="6">
    <source>
        <dbReference type="Proteomes" id="UP000184221"/>
    </source>
</evidence>
<dbReference type="SMART" id="SM00895">
    <property type="entry name" value="FCD"/>
    <property type="match status" value="1"/>
</dbReference>
<dbReference type="InterPro" id="IPR000524">
    <property type="entry name" value="Tscrpt_reg_HTH_GntR"/>
</dbReference>
<keyword evidence="3" id="KW-0804">Transcription</keyword>
<gene>
    <name evidence="5" type="ORF">SAMN05443551_0041</name>
</gene>
<dbReference type="RefSeq" id="WP_072780137.1">
    <property type="nucleotide sequence ID" value="NZ_FQXC01000010.1"/>
</dbReference>
<dbReference type="EMBL" id="FQXC01000010">
    <property type="protein sequence ID" value="SHI06147.1"/>
    <property type="molecule type" value="Genomic_DNA"/>
</dbReference>
<dbReference type="InterPro" id="IPR008920">
    <property type="entry name" value="TF_FadR/GntR_C"/>
</dbReference>
<dbReference type="PANTHER" id="PTHR43537:SF50">
    <property type="entry name" value="TRANSCRIPTIONAL REGULATORY PROTEIN"/>
    <property type="match status" value="1"/>
</dbReference>
<dbReference type="InterPro" id="IPR011711">
    <property type="entry name" value="GntR_C"/>
</dbReference>
<accession>A0A1M5Y285</accession>
<dbReference type="AlphaFoldDB" id="A0A1M5Y285"/>
<dbReference type="PROSITE" id="PS50949">
    <property type="entry name" value="HTH_GNTR"/>
    <property type="match status" value="1"/>
</dbReference>
<dbReference type="Gene3D" id="1.10.10.10">
    <property type="entry name" value="Winged helix-like DNA-binding domain superfamily/Winged helix DNA-binding domain"/>
    <property type="match status" value="1"/>
</dbReference>
<dbReference type="Pfam" id="PF07729">
    <property type="entry name" value="FCD"/>
    <property type="match status" value="1"/>
</dbReference>
<dbReference type="GO" id="GO:0003700">
    <property type="term" value="F:DNA-binding transcription factor activity"/>
    <property type="evidence" value="ECO:0007669"/>
    <property type="project" value="InterPro"/>
</dbReference>
<dbReference type="Pfam" id="PF00392">
    <property type="entry name" value="GntR"/>
    <property type="match status" value="1"/>
</dbReference>
<protein>
    <submittedName>
        <fullName evidence="5">Transcriptional regulator, GntR family</fullName>
    </submittedName>
</protein>
<name>A0A1M5Y285_9RHOB</name>
<dbReference type="Proteomes" id="UP000184221">
    <property type="component" value="Unassembled WGS sequence"/>
</dbReference>
<evidence type="ECO:0000259" key="4">
    <source>
        <dbReference type="PROSITE" id="PS50949"/>
    </source>
</evidence>
<dbReference type="CDD" id="cd07377">
    <property type="entry name" value="WHTH_GntR"/>
    <property type="match status" value="1"/>
</dbReference>
<dbReference type="Gene3D" id="1.20.120.530">
    <property type="entry name" value="GntR ligand-binding domain-like"/>
    <property type="match status" value="1"/>
</dbReference>
<dbReference type="SUPFAM" id="SSF46785">
    <property type="entry name" value="Winged helix' DNA-binding domain"/>
    <property type="match status" value="1"/>
</dbReference>
<dbReference type="PANTHER" id="PTHR43537">
    <property type="entry name" value="TRANSCRIPTIONAL REGULATOR, GNTR FAMILY"/>
    <property type="match status" value="1"/>
</dbReference>
<evidence type="ECO:0000256" key="1">
    <source>
        <dbReference type="ARBA" id="ARBA00023015"/>
    </source>
</evidence>
<dbReference type="GO" id="GO:0003677">
    <property type="term" value="F:DNA binding"/>
    <property type="evidence" value="ECO:0007669"/>
    <property type="project" value="UniProtKB-KW"/>
</dbReference>
<reference evidence="5 6" key="1">
    <citation type="submission" date="2016-11" db="EMBL/GenBank/DDBJ databases">
        <authorList>
            <person name="Jaros S."/>
            <person name="Januszkiewicz K."/>
            <person name="Wedrychowicz H."/>
        </authorList>
    </citation>
    <scope>NUCLEOTIDE SEQUENCE [LARGE SCALE GENOMIC DNA]</scope>
    <source>
        <strain evidence="5 6">DSM 29431</strain>
    </source>
</reference>
<proteinExistence type="predicted"/>
<keyword evidence="2" id="KW-0238">DNA-binding</keyword>
<dbReference type="SUPFAM" id="SSF48008">
    <property type="entry name" value="GntR ligand-binding domain-like"/>
    <property type="match status" value="1"/>
</dbReference>
<keyword evidence="1" id="KW-0805">Transcription regulation</keyword>
<dbReference type="InterPro" id="IPR036390">
    <property type="entry name" value="WH_DNA-bd_sf"/>
</dbReference>
<dbReference type="STRING" id="996342.SAMN05443551_0041"/>
<evidence type="ECO:0000256" key="3">
    <source>
        <dbReference type="ARBA" id="ARBA00023163"/>
    </source>
</evidence>
<dbReference type="SMART" id="SM00345">
    <property type="entry name" value="HTH_GNTR"/>
    <property type="match status" value="1"/>
</dbReference>
<keyword evidence="6" id="KW-1185">Reference proteome</keyword>
<evidence type="ECO:0000313" key="5">
    <source>
        <dbReference type="EMBL" id="SHI06147.1"/>
    </source>
</evidence>
<dbReference type="OrthoDB" id="7620579at2"/>
<dbReference type="InterPro" id="IPR036388">
    <property type="entry name" value="WH-like_DNA-bd_sf"/>
</dbReference>
<sequence length="233" mass="26162">MVGSDDGNFDVDTDASLPERIAAQLRRDILNGKFAPGTTIKERDNAAEMGVSRTPMREAIRILAKEGLLVLRPARSPIVSEPSFKQIADNIEVLTALELLSADLACQTATDAQINEIVLAQDRFASQYDVLEPVEVFELDMQVHLAIARASNNDVLIETHRSILGRMWRARFLSARRQDSRDRVLRQHALIVEGLKRRDADAVRGILSDHLEHILIKVREYFEHEEAETAEAS</sequence>
<feature type="domain" description="HTH gntR-type" evidence="4">
    <location>
        <begin position="15"/>
        <end position="82"/>
    </location>
</feature>
<evidence type="ECO:0000256" key="2">
    <source>
        <dbReference type="ARBA" id="ARBA00023125"/>
    </source>
</evidence>